<sequence length="99" mass="10312">MDSALAGIVDALKAVEKQARDTALAKARAHREPVPLADQPHLLGALAAAVEALRDVAGTFPDRMHTPDGRTTLRTATERLGVAADALRDAERHAAAGGI</sequence>
<protein>
    <submittedName>
        <fullName evidence="1">Uncharacterized protein</fullName>
    </submittedName>
</protein>
<reference evidence="2" key="1">
    <citation type="journal article" date="2019" name="Int. J. Syst. Evol. Microbiol.">
        <title>The Global Catalogue of Microorganisms (GCM) 10K type strain sequencing project: providing services to taxonomists for standard genome sequencing and annotation.</title>
        <authorList>
            <consortium name="The Broad Institute Genomics Platform"/>
            <consortium name="The Broad Institute Genome Sequencing Center for Infectious Disease"/>
            <person name="Wu L."/>
            <person name="Ma J."/>
        </authorList>
    </citation>
    <scope>NUCLEOTIDE SEQUENCE [LARGE SCALE GENOMIC DNA]</scope>
    <source>
        <strain evidence="2">JCM 13002</strain>
    </source>
</reference>
<dbReference type="EMBL" id="BAAALD010000007">
    <property type="protein sequence ID" value="GAA1073266.1"/>
    <property type="molecule type" value="Genomic_DNA"/>
</dbReference>
<proteinExistence type="predicted"/>
<keyword evidence="2" id="KW-1185">Reference proteome</keyword>
<comment type="caution">
    <text evidence="1">The sequence shown here is derived from an EMBL/GenBank/DDBJ whole genome shotgun (WGS) entry which is preliminary data.</text>
</comment>
<evidence type="ECO:0000313" key="1">
    <source>
        <dbReference type="EMBL" id="GAA1073266.1"/>
    </source>
</evidence>
<dbReference type="Proteomes" id="UP001499987">
    <property type="component" value="Unassembled WGS sequence"/>
</dbReference>
<name>A0ABP4DW61_9ACTN</name>
<accession>A0ABP4DW61</accession>
<gene>
    <name evidence="1" type="ORF">GCM10009663_11550</name>
</gene>
<dbReference type="RefSeq" id="WP_344622388.1">
    <property type="nucleotide sequence ID" value="NZ_BAAALD010000007.1"/>
</dbReference>
<evidence type="ECO:0000313" key="2">
    <source>
        <dbReference type="Proteomes" id="UP001499987"/>
    </source>
</evidence>
<organism evidence="1 2">
    <name type="scientific">Kitasatospora arboriphila</name>
    <dbReference type="NCBI Taxonomy" id="258052"/>
    <lineage>
        <taxon>Bacteria</taxon>
        <taxon>Bacillati</taxon>
        <taxon>Actinomycetota</taxon>
        <taxon>Actinomycetes</taxon>
        <taxon>Kitasatosporales</taxon>
        <taxon>Streptomycetaceae</taxon>
        <taxon>Kitasatospora</taxon>
    </lineage>
</organism>